<dbReference type="OrthoDB" id="9802228at2"/>
<dbReference type="Pfam" id="PF02870">
    <property type="entry name" value="Methyltransf_1N"/>
    <property type="match status" value="1"/>
</dbReference>
<dbReference type="Pfam" id="PF01035">
    <property type="entry name" value="DNA_binding_1"/>
    <property type="match status" value="1"/>
</dbReference>
<dbReference type="CDD" id="cd06445">
    <property type="entry name" value="ATase"/>
    <property type="match status" value="1"/>
</dbReference>
<keyword evidence="3 9" id="KW-0963">Cytoplasm</keyword>
<dbReference type="EC" id="2.1.1.63" evidence="9"/>
<reference evidence="12 13" key="1">
    <citation type="submission" date="2020-10" db="EMBL/GenBank/DDBJ databases">
        <title>Sequencing the genomes of 1000 actinobacteria strains.</title>
        <authorList>
            <person name="Klenk H.-P."/>
        </authorList>
    </citation>
    <scope>NUCLEOTIDE SEQUENCE [LARGE SCALE GENOMIC DNA]</scope>
    <source>
        <strain evidence="12 13">DSM 41803</strain>
    </source>
</reference>
<evidence type="ECO:0000256" key="1">
    <source>
        <dbReference type="ARBA" id="ARBA00001286"/>
    </source>
</evidence>
<dbReference type="EMBL" id="JADBGF010000001">
    <property type="protein sequence ID" value="MBE1601245.1"/>
    <property type="molecule type" value="Genomic_DNA"/>
</dbReference>
<dbReference type="InterPro" id="IPR008332">
    <property type="entry name" value="MethylG_MeTrfase_N"/>
</dbReference>
<dbReference type="Proteomes" id="UP000629287">
    <property type="component" value="Unassembled WGS sequence"/>
</dbReference>
<evidence type="ECO:0000256" key="8">
    <source>
        <dbReference type="ARBA" id="ARBA00049348"/>
    </source>
</evidence>
<comment type="subcellular location">
    <subcellularLocation>
        <location evidence="9">Cytoplasm</location>
    </subcellularLocation>
</comment>
<keyword evidence="13" id="KW-1185">Reference proteome</keyword>
<comment type="catalytic activity">
    <reaction evidence="8 9">
        <text>a 6-O-methyl-2'-deoxyguanosine in DNA + L-cysteinyl-[protein] = S-methyl-L-cysteinyl-[protein] + a 2'-deoxyguanosine in DNA</text>
        <dbReference type="Rhea" id="RHEA:24000"/>
        <dbReference type="Rhea" id="RHEA-COMP:10131"/>
        <dbReference type="Rhea" id="RHEA-COMP:10132"/>
        <dbReference type="Rhea" id="RHEA-COMP:11367"/>
        <dbReference type="Rhea" id="RHEA-COMP:11368"/>
        <dbReference type="ChEBI" id="CHEBI:29950"/>
        <dbReference type="ChEBI" id="CHEBI:82612"/>
        <dbReference type="ChEBI" id="CHEBI:85445"/>
        <dbReference type="ChEBI" id="CHEBI:85448"/>
        <dbReference type="EC" id="2.1.1.63"/>
    </reaction>
</comment>
<dbReference type="PANTHER" id="PTHR10815">
    <property type="entry name" value="METHYLATED-DNA--PROTEIN-CYSTEINE METHYLTRANSFERASE"/>
    <property type="match status" value="1"/>
</dbReference>
<keyword evidence="5 9" id="KW-0808">Transferase</keyword>
<sequence>MKHQASRKRHTVVDSPYGPLTLVADDDGVLCGLYMSEQRHRPPQENFGPRDDSLFAGAEEQLTAYFAGELREFTLELRLHGTPFQRLVWERLVSIPYGETRAYGDLADDLGNPKASRAVGLANGRNPVSIIVPCHRVVGSDGSLTGYGGGVERKRRLLDFERGAALF</sequence>
<comment type="caution">
    <text evidence="12">The sequence shown here is derived from an EMBL/GenBank/DDBJ whole genome shotgun (WGS) entry which is preliminary data.</text>
</comment>
<dbReference type="GeneID" id="86831872"/>
<protein>
    <recommendedName>
        <fullName evidence="9">Methylated-DNA--protein-cysteine methyltransferase</fullName>
        <ecNumber evidence="9">2.1.1.63</ecNumber>
    </recommendedName>
    <alternativeName>
        <fullName evidence="9">6-O-methylguanine-DNA methyltransferase</fullName>
        <shortName evidence="9">MGMT</shortName>
    </alternativeName>
    <alternativeName>
        <fullName evidence="9">O-6-methylguanine-DNA-alkyltransferase</fullName>
    </alternativeName>
</protein>
<comment type="similarity">
    <text evidence="2 9">Belongs to the MGMT family.</text>
</comment>
<gene>
    <name evidence="12" type="ORF">H4687_007374</name>
</gene>
<dbReference type="GO" id="GO:0006307">
    <property type="term" value="P:DNA alkylation repair"/>
    <property type="evidence" value="ECO:0007669"/>
    <property type="project" value="UniProtKB-UniRule"/>
</dbReference>
<dbReference type="InterPro" id="IPR036217">
    <property type="entry name" value="MethylDNA_cys_MeTrfase_DNAb"/>
</dbReference>
<evidence type="ECO:0000256" key="2">
    <source>
        <dbReference type="ARBA" id="ARBA00008711"/>
    </source>
</evidence>
<evidence type="ECO:0000259" key="11">
    <source>
        <dbReference type="Pfam" id="PF02870"/>
    </source>
</evidence>
<proteinExistence type="inferred from homology"/>
<dbReference type="PROSITE" id="PS00374">
    <property type="entry name" value="MGMT"/>
    <property type="match status" value="1"/>
</dbReference>
<dbReference type="NCBIfam" id="TIGR00589">
    <property type="entry name" value="ogt"/>
    <property type="match status" value="1"/>
</dbReference>
<evidence type="ECO:0000313" key="12">
    <source>
        <dbReference type="EMBL" id="MBE1601245.1"/>
    </source>
</evidence>
<feature type="active site" description="Nucleophile; methyl group acceptor" evidence="9">
    <location>
        <position position="134"/>
    </location>
</feature>
<evidence type="ECO:0000256" key="9">
    <source>
        <dbReference type="HAMAP-Rule" id="MF_00772"/>
    </source>
</evidence>
<feature type="domain" description="Methylated-DNA-[protein]-cysteine S-methyltransferase DNA binding" evidence="10">
    <location>
        <begin position="83"/>
        <end position="162"/>
    </location>
</feature>
<accession>A0A8I0PF76</accession>
<comment type="function">
    <text evidence="9">Involved in the cellular defense against the biological effects of O6-methylguanine (O6-MeG) and O4-methylthymine (O4-MeT) in DNA. Repairs the methylated nucleobase in DNA by stoichiometrically transferring the methyl group to a cysteine residue in the enzyme. This is a suicide reaction: the enzyme is irreversibly inactivated.</text>
</comment>
<dbReference type="InterPro" id="IPR036631">
    <property type="entry name" value="MGMT_N_sf"/>
</dbReference>
<keyword evidence="6 9" id="KW-0227">DNA damage</keyword>
<dbReference type="FunFam" id="1.10.10.10:FF:000214">
    <property type="entry name" value="Methylated-DNA--protein-cysteine methyltransferase"/>
    <property type="match status" value="1"/>
</dbReference>
<feature type="domain" description="Methylguanine DNA methyltransferase ribonuclease-like" evidence="11">
    <location>
        <begin position="9"/>
        <end position="79"/>
    </location>
</feature>
<dbReference type="InterPro" id="IPR001497">
    <property type="entry name" value="MethylDNA_cys_MeTrfase_AS"/>
</dbReference>
<comment type="miscellaneous">
    <text evidence="9">This enzyme catalyzes only one turnover and therefore is not strictly catalytic. According to one definition, an enzyme is a biocatalyst that acts repeatedly and over many reaction cycles.</text>
</comment>
<organism evidence="12 13">
    <name type="scientific">Streptomyces stelliscabiei</name>
    <dbReference type="NCBI Taxonomy" id="146820"/>
    <lineage>
        <taxon>Bacteria</taxon>
        <taxon>Bacillati</taxon>
        <taxon>Actinomycetota</taxon>
        <taxon>Actinomycetes</taxon>
        <taxon>Kitasatosporales</taxon>
        <taxon>Streptomycetaceae</taxon>
        <taxon>Streptomyces</taxon>
    </lineage>
</organism>
<dbReference type="InterPro" id="IPR023546">
    <property type="entry name" value="MGMT"/>
</dbReference>
<keyword evidence="7 9" id="KW-0234">DNA repair</keyword>
<dbReference type="InterPro" id="IPR036388">
    <property type="entry name" value="WH-like_DNA-bd_sf"/>
</dbReference>
<evidence type="ECO:0000256" key="7">
    <source>
        <dbReference type="ARBA" id="ARBA00023204"/>
    </source>
</evidence>
<dbReference type="Gene3D" id="3.30.160.70">
    <property type="entry name" value="Methylated DNA-protein cysteine methyltransferase domain"/>
    <property type="match status" value="1"/>
</dbReference>
<dbReference type="GO" id="GO:0005737">
    <property type="term" value="C:cytoplasm"/>
    <property type="evidence" value="ECO:0007669"/>
    <property type="project" value="UniProtKB-SubCell"/>
</dbReference>
<dbReference type="PANTHER" id="PTHR10815:SF5">
    <property type="entry name" value="METHYLATED-DNA--PROTEIN-CYSTEINE METHYLTRANSFERASE"/>
    <property type="match status" value="1"/>
</dbReference>
<dbReference type="HAMAP" id="MF_00772">
    <property type="entry name" value="OGT"/>
    <property type="match status" value="1"/>
</dbReference>
<dbReference type="AlphaFoldDB" id="A0A8I0PF76"/>
<evidence type="ECO:0000313" key="13">
    <source>
        <dbReference type="Proteomes" id="UP000629287"/>
    </source>
</evidence>
<evidence type="ECO:0000256" key="5">
    <source>
        <dbReference type="ARBA" id="ARBA00022679"/>
    </source>
</evidence>
<dbReference type="RefSeq" id="WP_046913369.1">
    <property type="nucleotide sequence ID" value="NZ_JADBGF010000001.1"/>
</dbReference>
<evidence type="ECO:0000256" key="4">
    <source>
        <dbReference type="ARBA" id="ARBA00022603"/>
    </source>
</evidence>
<dbReference type="Gene3D" id="1.10.10.10">
    <property type="entry name" value="Winged helix-like DNA-binding domain superfamily/Winged helix DNA-binding domain"/>
    <property type="match status" value="1"/>
</dbReference>
<evidence type="ECO:0000259" key="10">
    <source>
        <dbReference type="Pfam" id="PF01035"/>
    </source>
</evidence>
<dbReference type="SUPFAM" id="SSF46767">
    <property type="entry name" value="Methylated DNA-protein cysteine methyltransferase, C-terminal domain"/>
    <property type="match status" value="1"/>
</dbReference>
<comment type="catalytic activity">
    <reaction evidence="1 9">
        <text>a 4-O-methyl-thymidine in DNA + L-cysteinyl-[protein] = a thymidine in DNA + S-methyl-L-cysteinyl-[protein]</text>
        <dbReference type="Rhea" id="RHEA:53428"/>
        <dbReference type="Rhea" id="RHEA-COMP:10131"/>
        <dbReference type="Rhea" id="RHEA-COMP:10132"/>
        <dbReference type="Rhea" id="RHEA-COMP:13555"/>
        <dbReference type="Rhea" id="RHEA-COMP:13556"/>
        <dbReference type="ChEBI" id="CHEBI:29950"/>
        <dbReference type="ChEBI" id="CHEBI:82612"/>
        <dbReference type="ChEBI" id="CHEBI:137386"/>
        <dbReference type="ChEBI" id="CHEBI:137387"/>
        <dbReference type="EC" id="2.1.1.63"/>
    </reaction>
</comment>
<name>A0A8I0PF76_9ACTN</name>
<dbReference type="GO" id="GO:0003908">
    <property type="term" value="F:methylated-DNA-[protein]-cysteine S-methyltransferase activity"/>
    <property type="evidence" value="ECO:0007669"/>
    <property type="project" value="UniProtKB-UniRule"/>
</dbReference>
<evidence type="ECO:0000256" key="3">
    <source>
        <dbReference type="ARBA" id="ARBA00022490"/>
    </source>
</evidence>
<dbReference type="InterPro" id="IPR014048">
    <property type="entry name" value="MethylDNA_cys_MeTrfase_DNA-bd"/>
</dbReference>
<evidence type="ECO:0000256" key="6">
    <source>
        <dbReference type="ARBA" id="ARBA00022763"/>
    </source>
</evidence>
<dbReference type="GO" id="GO:0032259">
    <property type="term" value="P:methylation"/>
    <property type="evidence" value="ECO:0007669"/>
    <property type="project" value="UniProtKB-KW"/>
</dbReference>
<dbReference type="SUPFAM" id="SSF53155">
    <property type="entry name" value="Methylated DNA-protein cysteine methyltransferase domain"/>
    <property type="match status" value="1"/>
</dbReference>
<keyword evidence="4 9" id="KW-0489">Methyltransferase</keyword>